<feature type="transmembrane region" description="Helical" evidence="1">
    <location>
        <begin position="122"/>
        <end position="142"/>
    </location>
</feature>
<name>A0A9P5PWZ6_9AGAR</name>
<protein>
    <recommendedName>
        <fullName evidence="2">DUF6533 domain-containing protein</fullName>
    </recommendedName>
</protein>
<proteinExistence type="predicted"/>
<accession>A0A9P5PWZ6</accession>
<gene>
    <name evidence="3" type="ORF">BDP27DRAFT_654999</name>
</gene>
<feature type="domain" description="DUF6533" evidence="2">
    <location>
        <begin position="29"/>
        <end position="70"/>
    </location>
</feature>
<organism evidence="3 4">
    <name type="scientific">Rhodocollybia butyracea</name>
    <dbReference type="NCBI Taxonomy" id="206335"/>
    <lineage>
        <taxon>Eukaryota</taxon>
        <taxon>Fungi</taxon>
        <taxon>Dikarya</taxon>
        <taxon>Basidiomycota</taxon>
        <taxon>Agaricomycotina</taxon>
        <taxon>Agaricomycetes</taxon>
        <taxon>Agaricomycetidae</taxon>
        <taxon>Agaricales</taxon>
        <taxon>Marasmiineae</taxon>
        <taxon>Omphalotaceae</taxon>
        <taxon>Rhodocollybia</taxon>
    </lineage>
</organism>
<feature type="transmembrane region" description="Helical" evidence="1">
    <location>
        <begin position="58"/>
        <end position="78"/>
    </location>
</feature>
<evidence type="ECO:0000313" key="4">
    <source>
        <dbReference type="Proteomes" id="UP000772434"/>
    </source>
</evidence>
<evidence type="ECO:0000259" key="2">
    <source>
        <dbReference type="Pfam" id="PF20151"/>
    </source>
</evidence>
<dbReference type="Pfam" id="PF20151">
    <property type="entry name" value="DUF6533"/>
    <property type="match status" value="1"/>
</dbReference>
<sequence>MNTAKFTDLQVQDLHKCVANGRVGQSIIYASATLLLYDYCLTIGNEVRYIWRRPVSMSSGAFVIARYGAMAEMILILVPNLRGPVENSLLTGAGILRLILILASGFIVAIRTWAIWNRSRRILIALTIFSLATMIPAVVIVGERIVLTRVVPLAIPEFEKICRITIGGFTAKFIVPYIMIIVYESINLILALIRIVKWRKTIPENVRAPIIDTLWRYGIMHCLLMLVLALLNTGIVLQRVSQVRSGGSQLQAVFQSILSTRIVLRLSRSGDSGDITAPGCSVHQSSGGIQFTSIYGDIDMSESRIQTV</sequence>
<dbReference type="OrthoDB" id="2686513at2759"/>
<keyword evidence="1" id="KW-1133">Transmembrane helix</keyword>
<keyword evidence="4" id="KW-1185">Reference proteome</keyword>
<keyword evidence="1" id="KW-0472">Membrane</keyword>
<evidence type="ECO:0000256" key="1">
    <source>
        <dbReference type="SAM" id="Phobius"/>
    </source>
</evidence>
<comment type="caution">
    <text evidence="3">The sequence shown here is derived from an EMBL/GenBank/DDBJ whole genome shotgun (WGS) entry which is preliminary data.</text>
</comment>
<feature type="transmembrane region" description="Helical" evidence="1">
    <location>
        <begin position="90"/>
        <end position="110"/>
    </location>
</feature>
<keyword evidence="1" id="KW-0812">Transmembrane</keyword>
<dbReference type="EMBL" id="JADNRY010000045">
    <property type="protein sequence ID" value="KAF9070047.1"/>
    <property type="molecule type" value="Genomic_DNA"/>
</dbReference>
<reference evidence="3" key="1">
    <citation type="submission" date="2020-11" db="EMBL/GenBank/DDBJ databases">
        <authorList>
            <consortium name="DOE Joint Genome Institute"/>
            <person name="Ahrendt S."/>
            <person name="Riley R."/>
            <person name="Andreopoulos W."/>
            <person name="Labutti K."/>
            <person name="Pangilinan J."/>
            <person name="Ruiz-Duenas F.J."/>
            <person name="Barrasa J.M."/>
            <person name="Sanchez-Garcia M."/>
            <person name="Camarero S."/>
            <person name="Miyauchi S."/>
            <person name="Serrano A."/>
            <person name="Linde D."/>
            <person name="Babiker R."/>
            <person name="Drula E."/>
            <person name="Ayuso-Fernandez I."/>
            <person name="Pacheco R."/>
            <person name="Padilla G."/>
            <person name="Ferreira P."/>
            <person name="Barriuso J."/>
            <person name="Kellner H."/>
            <person name="Castanera R."/>
            <person name="Alfaro M."/>
            <person name="Ramirez L."/>
            <person name="Pisabarro A.G."/>
            <person name="Kuo A."/>
            <person name="Tritt A."/>
            <person name="Lipzen A."/>
            <person name="He G."/>
            <person name="Yan M."/>
            <person name="Ng V."/>
            <person name="Cullen D."/>
            <person name="Martin F."/>
            <person name="Rosso M.-N."/>
            <person name="Henrissat B."/>
            <person name="Hibbett D."/>
            <person name="Martinez A.T."/>
            <person name="Grigoriev I.V."/>
        </authorList>
    </citation>
    <scope>NUCLEOTIDE SEQUENCE</scope>
    <source>
        <strain evidence="3">AH 40177</strain>
    </source>
</reference>
<feature type="transmembrane region" description="Helical" evidence="1">
    <location>
        <begin position="214"/>
        <end position="237"/>
    </location>
</feature>
<dbReference type="Proteomes" id="UP000772434">
    <property type="component" value="Unassembled WGS sequence"/>
</dbReference>
<feature type="transmembrane region" description="Helical" evidence="1">
    <location>
        <begin position="174"/>
        <end position="193"/>
    </location>
</feature>
<dbReference type="InterPro" id="IPR045340">
    <property type="entry name" value="DUF6533"/>
</dbReference>
<evidence type="ECO:0000313" key="3">
    <source>
        <dbReference type="EMBL" id="KAF9070047.1"/>
    </source>
</evidence>
<dbReference type="AlphaFoldDB" id="A0A9P5PWZ6"/>